<evidence type="ECO:0000256" key="2">
    <source>
        <dbReference type="ARBA" id="ARBA00011036"/>
    </source>
</evidence>
<dbReference type="InterPro" id="IPR024041">
    <property type="entry name" value="NH4_transpt_AmtB-like_dom"/>
</dbReference>
<feature type="transmembrane region" description="Helical" evidence="6">
    <location>
        <begin position="551"/>
        <end position="569"/>
    </location>
</feature>
<dbReference type="Gene3D" id="1.10.3430.10">
    <property type="entry name" value="Ammonium transporter AmtB like domains"/>
    <property type="match status" value="1"/>
</dbReference>
<proteinExistence type="inferred from homology"/>
<dbReference type="EMBL" id="OA570318">
    <property type="protein sequence ID" value="CAD7203206.1"/>
    <property type="molecule type" value="Genomic_DNA"/>
</dbReference>
<feature type="transmembrane region" description="Helical" evidence="6">
    <location>
        <begin position="12"/>
        <end position="33"/>
    </location>
</feature>
<dbReference type="InterPro" id="IPR029020">
    <property type="entry name" value="Ammonium/urea_transptr"/>
</dbReference>
<dbReference type="SUPFAM" id="SSF111352">
    <property type="entry name" value="Ammonium transporter"/>
    <property type="match status" value="1"/>
</dbReference>
<feature type="transmembrane region" description="Helical" evidence="6">
    <location>
        <begin position="118"/>
        <end position="139"/>
    </location>
</feature>
<feature type="transmembrane region" description="Helical" evidence="6">
    <location>
        <begin position="186"/>
        <end position="205"/>
    </location>
</feature>
<evidence type="ECO:0000313" key="8">
    <source>
        <dbReference type="EMBL" id="CAD7203206.1"/>
    </source>
</evidence>
<evidence type="ECO:0000256" key="5">
    <source>
        <dbReference type="ARBA" id="ARBA00023136"/>
    </source>
</evidence>
<reference evidence="8" key="1">
    <citation type="submission" date="2020-11" db="EMBL/GenBank/DDBJ databases">
        <authorList>
            <person name="Tran Van P."/>
        </authorList>
    </citation>
    <scope>NUCLEOTIDE SEQUENCE</scope>
</reference>
<dbReference type="GO" id="GO:0008519">
    <property type="term" value="F:ammonium channel activity"/>
    <property type="evidence" value="ECO:0007669"/>
    <property type="project" value="InterPro"/>
</dbReference>
<feature type="domain" description="Ammonium transporter AmtB-like" evidence="7">
    <location>
        <begin position="83"/>
        <end position="364"/>
    </location>
</feature>
<feature type="transmembrane region" description="Helical" evidence="6">
    <location>
        <begin position="345"/>
        <end position="362"/>
    </location>
</feature>
<name>A0A7R8VUY1_TIMDO</name>
<feature type="transmembrane region" description="Helical" evidence="6">
    <location>
        <begin position="291"/>
        <end position="310"/>
    </location>
</feature>
<accession>A0A7R8VUY1</accession>
<gene>
    <name evidence="8" type="ORF">TDIB3V08_LOCUS9380</name>
</gene>
<evidence type="ECO:0000259" key="7">
    <source>
        <dbReference type="Pfam" id="PF00909"/>
    </source>
</evidence>
<evidence type="ECO:0000256" key="6">
    <source>
        <dbReference type="SAM" id="Phobius"/>
    </source>
</evidence>
<evidence type="ECO:0000256" key="3">
    <source>
        <dbReference type="ARBA" id="ARBA00022692"/>
    </source>
</evidence>
<dbReference type="PRINTS" id="PR00342">
    <property type="entry name" value="RHESUSRHD"/>
</dbReference>
<evidence type="ECO:0000256" key="4">
    <source>
        <dbReference type="ARBA" id="ARBA00022989"/>
    </source>
</evidence>
<keyword evidence="3 6" id="KW-0812">Transmembrane</keyword>
<sequence>MAIKTRTGADGPHVATALVVFQCLIIVVMTAVARYHPYADAKDNRNSALSHQGGFQLGLDERELYKFYISPLSPLYSPVPAPLTKSKGVVFLLFAVFQDVHVMIFAGFGFLMSFLKRYGYSSTGFTLLLGALMVQWGILCHGFFRLDSSDHKIPISIESLLSADVATAAILISMGAVLGKTTPLQLLIMGFIEMIVFTANEYLGVEVFKAVDAGGSMYVHVFGAYFGLAVSLALGHGKVIAKSEGEDSKEGSSYTSDIFAMIATIFLWLFWPSFNAGLSTGDDKHRAVINTYLSLASCCVMAFATSAVVNKDNKFDMVHIQNSTLAGGVAVGTVCDLMIHPFGAVLIGMLAGVVSVLGYRFLQRSGKPFGGRGGTFSTPNREVNLDLPVIGSLLDCESSALYHAVTEVGLRHYSHNRSDCRRQGNRDSIPFGCTEGLFHKYVSTLTSSKLRHATNELSLAFQPYLLSLVHLHDTCGVNNLHGIPGVMSGVMGAVVAGLATEKDYNYSLYQQFPARMPPANSSDYWEYAAHLGGDVNPGVGRSASGQAGYQLLALSVTFLVAWVSGALTGT</sequence>
<dbReference type="PANTHER" id="PTHR11730">
    <property type="entry name" value="AMMONIUM TRANSPORTER"/>
    <property type="match status" value="1"/>
</dbReference>
<keyword evidence="4 6" id="KW-1133">Transmembrane helix</keyword>
<organism evidence="8">
    <name type="scientific">Timema douglasi</name>
    <name type="common">Walking stick</name>
    <dbReference type="NCBI Taxonomy" id="61478"/>
    <lineage>
        <taxon>Eukaryota</taxon>
        <taxon>Metazoa</taxon>
        <taxon>Ecdysozoa</taxon>
        <taxon>Arthropoda</taxon>
        <taxon>Hexapoda</taxon>
        <taxon>Insecta</taxon>
        <taxon>Pterygota</taxon>
        <taxon>Neoptera</taxon>
        <taxon>Polyneoptera</taxon>
        <taxon>Phasmatodea</taxon>
        <taxon>Timematodea</taxon>
        <taxon>Timematoidea</taxon>
        <taxon>Timematidae</taxon>
        <taxon>Timema</taxon>
    </lineage>
</organism>
<dbReference type="InterPro" id="IPR002229">
    <property type="entry name" value="RhesusRHD"/>
</dbReference>
<dbReference type="GO" id="GO:0097272">
    <property type="term" value="P:ammonium homeostasis"/>
    <property type="evidence" value="ECO:0007669"/>
    <property type="project" value="TreeGrafter"/>
</dbReference>
<feature type="domain" description="Ammonium transporter AmtB-like" evidence="7">
    <location>
        <begin position="464"/>
        <end position="569"/>
    </location>
</feature>
<feature type="transmembrane region" description="Helical" evidence="6">
    <location>
        <begin position="254"/>
        <end position="271"/>
    </location>
</feature>
<dbReference type="GO" id="GO:0005886">
    <property type="term" value="C:plasma membrane"/>
    <property type="evidence" value="ECO:0007669"/>
    <property type="project" value="InterPro"/>
</dbReference>
<comment type="similarity">
    <text evidence="2">Belongs to the ammonium transporter (TC 2.A.49) family. Rh subfamily.</text>
</comment>
<dbReference type="PANTHER" id="PTHR11730:SF60">
    <property type="entry name" value="RH50, ISOFORM D"/>
    <property type="match status" value="1"/>
</dbReference>
<comment type="subcellular location">
    <subcellularLocation>
        <location evidence="1">Membrane</location>
        <topology evidence="1">Multi-pass membrane protein</topology>
    </subcellularLocation>
</comment>
<keyword evidence="5 6" id="KW-0472">Membrane</keyword>
<feature type="transmembrane region" description="Helical" evidence="6">
    <location>
        <begin position="89"/>
        <end position="111"/>
    </location>
</feature>
<feature type="transmembrane region" description="Helical" evidence="6">
    <location>
        <begin position="217"/>
        <end position="234"/>
    </location>
</feature>
<dbReference type="Pfam" id="PF00909">
    <property type="entry name" value="Ammonium_transp"/>
    <property type="match status" value="2"/>
</dbReference>
<evidence type="ECO:0000256" key="1">
    <source>
        <dbReference type="ARBA" id="ARBA00004141"/>
    </source>
</evidence>
<protein>
    <recommendedName>
        <fullName evidence="7">Ammonium transporter AmtB-like domain-containing protein</fullName>
    </recommendedName>
</protein>
<dbReference type="AlphaFoldDB" id="A0A7R8VUY1"/>